<feature type="coiled-coil region" evidence="1">
    <location>
        <begin position="90"/>
        <end position="296"/>
    </location>
</feature>
<gene>
    <name evidence="3" type="ORF">Vbra_9111</name>
</gene>
<feature type="compositionally biased region" description="Pro residues" evidence="2">
    <location>
        <begin position="370"/>
        <end position="380"/>
    </location>
</feature>
<feature type="region of interest" description="Disordered" evidence="2">
    <location>
        <begin position="1"/>
        <end position="77"/>
    </location>
</feature>
<evidence type="ECO:0000313" key="4">
    <source>
        <dbReference type="Proteomes" id="UP000041254"/>
    </source>
</evidence>
<dbReference type="InParanoid" id="A0A0G4FFC6"/>
<keyword evidence="1" id="KW-0175">Coiled coil</keyword>
<dbReference type="Proteomes" id="UP000041254">
    <property type="component" value="Unassembled WGS sequence"/>
</dbReference>
<feature type="compositionally biased region" description="Pro residues" evidence="2">
    <location>
        <begin position="19"/>
        <end position="34"/>
    </location>
</feature>
<dbReference type="AlphaFoldDB" id="A0A0G4FFC6"/>
<evidence type="ECO:0000313" key="3">
    <source>
        <dbReference type="EMBL" id="CEM11782.1"/>
    </source>
</evidence>
<feature type="region of interest" description="Disordered" evidence="2">
    <location>
        <begin position="370"/>
        <end position="390"/>
    </location>
</feature>
<dbReference type="PhylomeDB" id="A0A0G4FFC6"/>
<proteinExistence type="predicted"/>
<reference evidence="3 4" key="1">
    <citation type="submission" date="2014-11" db="EMBL/GenBank/DDBJ databases">
        <authorList>
            <person name="Zhu J."/>
            <person name="Qi W."/>
            <person name="Song R."/>
        </authorList>
    </citation>
    <scope>NUCLEOTIDE SEQUENCE [LARGE SCALE GENOMIC DNA]</scope>
</reference>
<name>A0A0G4FFC6_VITBC</name>
<evidence type="ECO:0000256" key="2">
    <source>
        <dbReference type="SAM" id="MobiDB-lite"/>
    </source>
</evidence>
<accession>A0A0G4FFC6</accession>
<feature type="compositionally biased region" description="Low complexity" evidence="2">
    <location>
        <begin position="35"/>
        <end position="45"/>
    </location>
</feature>
<dbReference type="STRING" id="1169540.A0A0G4FFC6"/>
<protein>
    <submittedName>
        <fullName evidence="3">Uncharacterized protein</fullName>
    </submittedName>
</protein>
<dbReference type="VEuPathDB" id="CryptoDB:Vbra_9111"/>
<evidence type="ECO:0000256" key="1">
    <source>
        <dbReference type="SAM" id="Coils"/>
    </source>
</evidence>
<sequence length="448" mass="52297">MILDYRPGARPPRFAARPAQPPSQPISPPRPPPRTGATLTRPRTASSRMSPQIERLEDDDGMADGGRGEGMPEGPVLMNSNELRWWYERVNQLELKMESMDRQLRQKGSELRSTAKQLKDQQAWNQTLMKQLSAERKAKKELEETIKEMGDKTDDEVQKLQRSEKDRKDLCRTINRLHDRINQLESERDYQEKQVKALDESRAAAEERNDSFRRSLRGMGELHHSLEEQLRREREKRGELKTQVRAKMDRLQSDHAVMADKVNRHDEIVQEWQGQYEESQRQVFALQAEIEKSRREAHQMSIEVEDRIAEKEDIHRQLRDLQQFNEQLSTDLRACRDRLFAVEQRWKSDQQNWRTKHIQHLDQLLEERPASPPIPHPCPTVPHTDSRARSAPPVRVLDEGDMEGERVVHGAGSPRLPSPRPYWVRGGIVTRPRHDQDGEWVRPAAPFA</sequence>
<feature type="compositionally biased region" description="Low complexity" evidence="2">
    <location>
        <begin position="1"/>
        <end position="18"/>
    </location>
</feature>
<dbReference type="OMA" id="HAVMADK"/>
<keyword evidence="4" id="KW-1185">Reference proteome</keyword>
<organism evidence="3 4">
    <name type="scientific">Vitrella brassicaformis (strain CCMP3155)</name>
    <dbReference type="NCBI Taxonomy" id="1169540"/>
    <lineage>
        <taxon>Eukaryota</taxon>
        <taxon>Sar</taxon>
        <taxon>Alveolata</taxon>
        <taxon>Colpodellida</taxon>
        <taxon>Vitrellaceae</taxon>
        <taxon>Vitrella</taxon>
    </lineage>
</organism>
<dbReference type="EMBL" id="CDMY01000425">
    <property type="protein sequence ID" value="CEM11782.1"/>
    <property type="molecule type" value="Genomic_DNA"/>
</dbReference>